<dbReference type="InterPro" id="IPR050452">
    <property type="entry name" value="Metacaspase"/>
</dbReference>
<protein>
    <submittedName>
        <fullName evidence="2">Caspase domain-containing protein</fullName>
    </submittedName>
</protein>
<evidence type="ECO:0000313" key="2">
    <source>
        <dbReference type="EMBL" id="MFD1367248.1"/>
    </source>
</evidence>
<dbReference type="Proteomes" id="UP001597183">
    <property type="component" value="Unassembled WGS sequence"/>
</dbReference>
<reference evidence="3" key="1">
    <citation type="journal article" date="2019" name="Int. J. Syst. Evol. Microbiol.">
        <title>The Global Catalogue of Microorganisms (GCM) 10K type strain sequencing project: providing services to taxonomists for standard genome sequencing and annotation.</title>
        <authorList>
            <consortium name="The Broad Institute Genomics Platform"/>
            <consortium name="The Broad Institute Genome Sequencing Center for Infectious Disease"/>
            <person name="Wu L."/>
            <person name="Ma J."/>
        </authorList>
    </citation>
    <scope>NUCLEOTIDE SEQUENCE [LARGE SCALE GENOMIC DNA]</scope>
    <source>
        <strain evidence="3">CCM 7526</strain>
    </source>
</reference>
<evidence type="ECO:0000259" key="1">
    <source>
        <dbReference type="Pfam" id="PF00656"/>
    </source>
</evidence>
<comment type="caution">
    <text evidence="2">The sequence shown here is derived from an EMBL/GenBank/DDBJ whole genome shotgun (WGS) entry which is preliminary data.</text>
</comment>
<gene>
    <name evidence="2" type="ORF">ACFQ5G_17980</name>
</gene>
<dbReference type="Pfam" id="PF00656">
    <property type="entry name" value="Peptidase_C14"/>
    <property type="match status" value="1"/>
</dbReference>
<dbReference type="EMBL" id="JBHTMK010000023">
    <property type="protein sequence ID" value="MFD1367248.1"/>
    <property type="molecule type" value="Genomic_DNA"/>
</dbReference>
<feature type="domain" description="Peptidase C14 caspase" evidence="1">
    <location>
        <begin position="5"/>
        <end position="259"/>
    </location>
</feature>
<organism evidence="2 3">
    <name type="scientific">Actinoplanes sichuanensis</name>
    <dbReference type="NCBI Taxonomy" id="512349"/>
    <lineage>
        <taxon>Bacteria</taxon>
        <taxon>Bacillati</taxon>
        <taxon>Actinomycetota</taxon>
        <taxon>Actinomycetes</taxon>
        <taxon>Micromonosporales</taxon>
        <taxon>Micromonosporaceae</taxon>
        <taxon>Actinoplanes</taxon>
    </lineage>
</organism>
<sequence>MSTIYALLVGVDRYAAPDLLVPGLHGCVNDVVDVLAMLTTTLRDGVTLAPLTLHDERATRDAVVAGLRTHLGQAGPDDTALFWFSGHGSQAPAPVSAWAVEGTGMLQTLLCHDSRTGGVPDLWDKELSGLLDVISARAGHVAVVLDSCHSEGGTRQVGSRWRVVPPGPARDVGTLLPETPPTTGPVTDGPEHLALSACRRDQRAEERVLDGVAHGLFTWSLLRALRRLGPAATYAALLAATRSELAQRQAFAQSPQLYPAASALTDLMFLRGAAGTTGTGVVMSYGIHGWQIDMGRAHGLPADPAGLSFSTRGGGDRVEVDAVRPELSLVTPKGWHPDRDRQYPMMVTTLPRPPATVAGFDVPPSPYVRTARPDEPVSLSVATGPVSARITDRTGRCAEVAATPEQILAALEHMARWWWLRDELRNPASGLGEPIRLEVVPAGPDDVVEVGDDGVVHARYTWTTSGWVAPEVHIHLHNTSDRLLYVTVLDLTPRYGAGAHLFPPAPIGPGRRTAARLGRRIRIRLPKDEPPVPGREASDWLLVVAAEEPFEAGPYLLSPVDGFVASTRDAEPAEPPETDWTVQRYEIRTRVPRLS</sequence>
<proteinExistence type="predicted"/>
<dbReference type="Gene3D" id="3.40.50.1460">
    <property type="match status" value="1"/>
</dbReference>
<name>A0ABW4AAC8_9ACTN</name>
<evidence type="ECO:0000313" key="3">
    <source>
        <dbReference type="Proteomes" id="UP001597183"/>
    </source>
</evidence>
<accession>A0ABW4AAC8</accession>
<dbReference type="PANTHER" id="PTHR48104:SF30">
    <property type="entry name" value="METACASPASE-1"/>
    <property type="match status" value="1"/>
</dbReference>
<dbReference type="InterPro" id="IPR011600">
    <property type="entry name" value="Pept_C14_caspase"/>
</dbReference>
<dbReference type="PANTHER" id="PTHR48104">
    <property type="entry name" value="METACASPASE-4"/>
    <property type="match status" value="1"/>
</dbReference>
<keyword evidence="3" id="KW-1185">Reference proteome</keyword>
<dbReference type="RefSeq" id="WP_317795922.1">
    <property type="nucleotide sequence ID" value="NZ_AP028461.1"/>
</dbReference>